<evidence type="ECO:0000313" key="5">
    <source>
        <dbReference type="Proteomes" id="UP000023152"/>
    </source>
</evidence>
<dbReference type="InterPro" id="IPR015943">
    <property type="entry name" value="WD40/YVTN_repeat-like_dom_sf"/>
</dbReference>
<gene>
    <name evidence="4" type="ORF">RFI_03537</name>
</gene>
<reference evidence="4 5" key="1">
    <citation type="journal article" date="2013" name="Curr. Biol.">
        <title>The Genome of the Foraminiferan Reticulomyxa filosa.</title>
        <authorList>
            <person name="Glockner G."/>
            <person name="Hulsmann N."/>
            <person name="Schleicher M."/>
            <person name="Noegel A.A."/>
            <person name="Eichinger L."/>
            <person name="Gallinger C."/>
            <person name="Pawlowski J."/>
            <person name="Sierra R."/>
            <person name="Euteneuer U."/>
            <person name="Pillet L."/>
            <person name="Moustafa A."/>
            <person name="Platzer M."/>
            <person name="Groth M."/>
            <person name="Szafranski K."/>
            <person name="Schliwa M."/>
        </authorList>
    </citation>
    <scope>NUCLEOTIDE SEQUENCE [LARGE SCALE GENOMIC DNA]</scope>
</reference>
<accession>X6P622</accession>
<dbReference type="EMBL" id="ASPP01003295">
    <property type="protein sequence ID" value="ETO33568.1"/>
    <property type="molecule type" value="Genomic_DNA"/>
</dbReference>
<dbReference type="SMART" id="SM00320">
    <property type="entry name" value="WD40"/>
    <property type="match status" value="1"/>
</dbReference>
<proteinExistence type="predicted"/>
<evidence type="ECO:0000256" key="2">
    <source>
        <dbReference type="ARBA" id="ARBA00022737"/>
    </source>
</evidence>
<dbReference type="Pfam" id="PF00400">
    <property type="entry name" value="WD40"/>
    <property type="match status" value="1"/>
</dbReference>
<dbReference type="PROSITE" id="PS50294">
    <property type="entry name" value="WD_REPEATS_REGION"/>
    <property type="match status" value="1"/>
</dbReference>
<keyword evidence="1 3" id="KW-0853">WD repeat</keyword>
<feature type="repeat" description="WD" evidence="3">
    <location>
        <begin position="1"/>
        <end position="17"/>
    </location>
</feature>
<keyword evidence="2" id="KW-0677">Repeat</keyword>
<dbReference type="AlphaFoldDB" id="X6P622"/>
<keyword evidence="5" id="KW-1185">Reference proteome</keyword>
<dbReference type="PANTHER" id="PTHR19848">
    <property type="entry name" value="WD40 REPEAT PROTEIN"/>
    <property type="match status" value="1"/>
</dbReference>
<dbReference type="PANTHER" id="PTHR19848:SF8">
    <property type="entry name" value="F-BOX AND WD REPEAT DOMAIN CONTAINING 7"/>
    <property type="match status" value="1"/>
</dbReference>
<dbReference type="InterPro" id="IPR036322">
    <property type="entry name" value="WD40_repeat_dom_sf"/>
</dbReference>
<name>X6P622_RETFI</name>
<feature type="non-terminal residue" evidence="4">
    <location>
        <position position="1"/>
    </location>
</feature>
<evidence type="ECO:0000256" key="1">
    <source>
        <dbReference type="ARBA" id="ARBA00022574"/>
    </source>
</evidence>
<sequence>DKTIRIWDVSSGRQLQILEGHNGGINCIDLSPDSSKLVSCSDDKTLWLWGSDNDKITNVTETNVIDYIWRAGIQSGLSMKGSIWKDIKGLEDQQELLVKQRGGIF</sequence>
<comment type="caution">
    <text evidence="4">The sequence shown here is derived from an EMBL/GenBank/DDBJ whole genome shotgun (WGS) entry which is preliminary data.</text>
</comment>
<evidence type="ECO:0000313" key="4">
    <source>
        <dbReference type="EMBL" id="ETO33568.1"/>
    </source>
</evidence>
<dbReference type="InterPro" id="IPR001680">
    <property type="entry name" value="WD40_rpt"/>
</dbReference>
<dbReference type="SUPFAM" id="SSF50978">
    <property type="entry name" value="WD40 repeat-like"/>
    <property type="match status" value="1"/>
</dbReference>
<protein>
    <submittedName>
        <fullName evidence="4">Uncharacterized protein</fullName>
    </submittedName>
</protein>
<dbReference type="Proteomes" id="UP000023152">
    <property type="component" value="Unassembled WGS sequence"/>
</dbReference>
<dbReference type="PROSITE" id="PS50082">
    <property type="entry name" value="WD_REPEATS_2"/>
    <property type="match status" value="2"/>
</dbReference>
<organism evidence="4 5">
    <name type="scientific">Reticulomyxa filosa</name>
    <dbReference type="NCBI Taxonomy" id="46433"/>
    <lineage>
        <taxon>Eukaryota</taxon>
        <taxon>Sar</taxon>
        <taxon>Rhizaria</taxon>
        <taxon>Retaria</taxon>
        <taxon>Foraminifera</taxon>
        <taxon>Monothalamids</taxon>
        <taxon>Reticulomyxidae</taxon>
        <taxon>Reticulomyxa</taxon>
    </lineage>
</organism>
<feature type="repeat" description="WD" evidence="3">
    <location>
        <begin position="18"/>
        <end position="59"/>
    </location>
</feature>
<dbReference type="Gene3D" id="2.130.10.10">
    <property type="entry name" value="YVTN repeat-like/Quinoprotein amine dehydrogenase"/>
    <property type="match status" value="1"/>
</dbReference>
<evidence type="ECO:0000256" key="3">
    <source>
        <dbReference type="PROSITE-ProRule" id="PRU00221"/>
    </source>
</evidence>